<gene>
    <name evidence="1" type="ORF">L484_024743</name>
</gene>
<dbReference type="Proteomes" id="UP000030645">
    <property type="component" value="Unassembled WGS sequence"/>
</dbReference>
<accession>W9R4Y8</accession>
<evidence type="ECO:0000313" key="1">
    <source>
        <dbReference type="EMBL" id="EXB68723.1"/>
    </source>
</evidence>
<keyword evidence="2" id="KW-1185">Reference proteome</keyword>
<protein>
    <submittedName>
        <fullName evidence="1">Uncharacterized protein</fullName>
    </submittedName>
</protein>
<dbReference type="AlphaFoldDB" id="W9R4Y8"/>
<evidence type="ECO:0000313" key="2">
    <source>
        <dbReference type="Proteomes" id="UP000030645"/>
    </source>
</evidence>
<reference evidence="2" key="1">
    <citation type="submission" date="2013-01" db="EMBL/GenBank/DDBJ databases">
        <title>Draft Genome Sequence of a Mulberry Tree, Morus notabilis C.K. Schneid.</title>
        <authorList>
            <person name="He N."/>
            <person name="Zhao S."/>
        </authorList>
    </citation>
    <scope>NUCLEOTIDE SEQUENCE</scope>
</reference>
<sequence>MASATSMSRLRTPSLSASNDLRIQLGFPSGDAEISAIYSCSTDRLTVLGSRSVWFGDLYAKEEIELLRELRFHDL</sequence>
<dbReference type="EMBL" id="KE344580">
    <property type="protein sequence ID" value="EXB68723.1"/>
    <property type="molecule type" value="Genomic_DNA"/>
</dbReference>
<organism evidence="1 2">
    <name type="scientific">Morus notabilis</name>
    <dbReference type="NCBI Taxonomy" id="981085"/>
    <lineage>
        <taxon>Eukaryota</taxon>
        <taxon>Viridiplantae</taxon>
        <taxon>Streptophyta</taxon>
        <taxon>Embryophyta</taxon>
        <taxon>Tracheophyta</taxon>
        <taxon>Spermatophyta</taxon>
        <taxon>Magnoliopsida</taxon>
        <taxon>eudicotyledons</taxon>
        <taxon>Gunneridae</taxon>
        <taxon>Pentapetalae</taxon>
        <taxon>rosids</taxon>
        <taxon>fabids</taxon>
        <taxon>Rosales</taxon>
        <taxon>Moraceae</taxon>
        <taxon>Moreae</taxon>
        <taxon>Morus</taxon>
    </lineage>
</organism>
<name>W9R4Y8_9ROSA</name>
<proteinExistence type="predicted"/>